<evidence type="ECO:0000313" key="3">
    <source>
        <dbReference type="EMBL" id="MFC7186201.1"/>
    </source>
</evidence>
<keyword evidence="4" id="KW-1185">Reference proteome</keyword>
<organism evidence="3 4">
    <name type="scientific">Halorubrum yunnanense</name>
    <dbReference type="NCBI Taxonomy" id="1526162"/>
    <lineage>
        <taxon>Archaea</taxon>
        <taxon>Methanobacteriati</taxon>
        <taxon>Methanobacteriota</taxon>
        <taxon>Stenosarchaea group</taxon>
        <taxon>Halobacteria</taxon>
        <taxon>Halobacteriales</taxon>
        <taxon>Haloferacaceae</taxon>
        <taxon>Halorubrum</taxon>
    </lineage>
</organism>
<keyword evidence="1" id="KW-0472">Membrane</keyword>
<evidence type="ECO:0000313" key="4">
    <source>
        <dbReference type="Proteomes" id="UP001596390"/>
    </source>
</evidence>
<comment type="caution">
    <text evidence="3">The sequence shown here is derived from an EMBL/GenBank/DDBJ whole genome shotgun (WGS) entry which is preliminary data.</text>
</comment>
<accession>A0ABD5YA15</accession>
<dbReference type="EMBL" id="JBHSZZ010000019">
    <property type="protein sequence ID" value="MFC7186201.1"/>
    <property type="molecule type" value="Genomic_DNA"/>
</dbReference>
<keyword evidence="1" id="KW-1133">Transmembrane helix</keyword>
<dbReference type="InterPro" id="IPR058454">
    <property type="entry name" value="DUF8141"/>
</dbReference>
<gene>
    <name evidence="3" type="ORF">ACFQMK_04700</name>
</gene>
<dbReference type="AlphaFoldDB" id="A0ABD5YA15"/>
<dbReference type="RefSeq" id="WP_267663209.1">
    <property type="nucleotide sequence ID" value="NZ_JAODIX010000019.1"/>
</dbReference>
<dbReference type="Pfam" id="PF26464">
    <property type="entry name" value="DUF8141"/>
    <property type="match status" value="1"/>
</dbReference>
<feature type="domain" description="DUF8141" evidence="2">
    <location>
        <begin position="3"/>
        <end position="65"/>
    </location>
</feature>
<dbReference type="Proteomes" id="UP001596390">
    <property type="component" value="Unassembled WGS sequence"/>
</dbReference>
<feature type="transmembrane region" description="Helical" evidence="1">
    <location>
        <begin position="45"/>
        <end position="62"/>
    </location>
</feature>
<keyword evidence="1" id="KW-0812">Transmembrane</keyword>
<evidence type="ECO:0000256" key="1">
    <source>
        <dbReference type="SAM" id="Phobius"/>
    </source>
</evidence>
<protein>
    <recommendedName>
        <fullName evidence="2">DUF8141 domain-containing protein</fullName>
    </recommendedName>
</protein>
<reference evidence="3 4" key="1">
    <citation type="journal article" date="2019" name="Int. J. Syst. Evol. Microbiol.">
        <title>The Global Catalogue of Microorganisms (GCM) 10K type strain sequencing project: providing services to taxonomists for standard genome sequencing and annotation.</title>
        <authorList>
            <consortium name="The Broad Institute Genomics Platform"/>
            <consortium name="The Broad Institute Genome Sequencing Center for Infectious Disease"/>
            <person name="Wu L."/>
            <person name="Ma J."/>
        </authorList>
    </citation>
    <scope>NUCLEOTIDE SEQUENCE [LARGE SCALE GENOMIC DNA]</scope>
    <source>
        <strain evidence="3 4">Q85</strain>
    </source>
</reference>
<name>A0ABD5YA15_9EURY</name>
<evidence type="ECO:0000259" key="2">
    <source>
        <dbReference type="Pfam" id="PF26464"/>
    </source>
</evidence>
<proteinExistence type="predicted"/>
<sequence length="68" mass="7004">MALLPWFEALSLQAQLVLVAAVFDPIGFAAGYLFAPEFGVEPILGGAYGLVAASLPLSLLVLREASGA</sequence>